<evidence type="ECO:0000259" key="2">
    <source>
        <dbReference type="Pfam" id="PF00135"/>
    </source>
</evidence>
<protein>
    <submittedName>
        <fullName evidence="4">Carboxylesterase type B domain-containing protein</fullName>
    </submittedName>
</protein>
<proteinExistence type="inferred from homology"/>
<reference evidence="4" key="1">
    <citation type="submission" date="2022-11" db="UniProtKB">
        <authorList>
            <consortium name="WormBaseParasite"/>
        </authorList>
    </citation>
    <scope>IDENTIFICATION</scope>
</reference>
<accession>A0A914EHS7</accession>
<dbReference type="Proteomes" id="UP000887540">
    <property type="component" value="Unplaced"/>
</dbReference>
<dbReference type="WBParaSite" id="ACRNAN_scaffold8389.g10681.t1">
    <property type="protein sequence ID" value="ACRNAN_scaffold8389.g10681.t1"/>
    <property type="gene ID" value="ACRNAN_scaffold8389.g10681"/>
</dbReference>
<feature type="domain" description="Carboxylesterase type B" evidence="2">
    <location>
        <begin position="1"/>
        <end position="298"/>
    </location>
</feature>
<sequence length="342" mass="39894">MSGTAISPGMVRDTAINATWTLDHLLQCRSFNSSELLDCFKKQLKDEILDAARTNYDDYEQFVPIVDGENGVIPEAPEILATYRPKIPIMLGTTRDESSLRLLIINEKDLNFTALDTTMAESLVENLTNGYSGFVNHPLILEGCKHEYIWTKTDPDMDSKILHDSVLKMYSHFWYDAPVSRLATYYVKQQVPVFLYSFDHVSENFDTDRVFHGCDEIFLFEVEPRFLITRKDRNWQLDKRVTEIFADLIVNFLKYDDPTPENGGFNFNWTSMTEKELNFLSITDSPKMEVGYRWQGHVFWNWYARHLDTVDVGNLQRIAQLDKQLGDYQTLLQFIFVVFYFV</sequence>
<organism evidence="3 4">
    <name type="scientific">Acrobeloides nanus</name>
    <dbReference type="NCBI Taxonomy" id="290746"/>
    <lineage>
        <taxon>Eukaryota</taxon>
        <taxon>Metazoa</taxon>
        <taxon>Ecdysozoa</taxon>
        <taxon>Nematoda</taxon>
        <taxon>Chromadorea</taxon>
        <taxon>Rhabditida</taxon>
        <taxon>Tylenchina</taxon>
        <taxon>Cephalobomorpha</taxon>
        <taxon>Cephaloboidea</taxon>
        <taxon>Cephalobidae</taxon>
        <taxon>Acrobeloides</taxon>
    </lineage>
</organism>
<dbReference type="InterPro" id="IPR002018">
    <property type="entry name" value="CarbesteraseB"/>
</dbReference>
<dbReference type="SUPFAM" id="SSF53474">
    <property type="entry name" value="alpha/beta-Hydrolases"/>
    <property type="match status" value="1"/>
</dbReference>
<evidence type="ECO:0000256" key="1">
    <source>
        <dbReference type="ARBA" id="ARBA00005964"/>
    </source>
</evidence>
<dbReference type="Pfam" id="PF00135">
    <property type="entry name" value="COesterase"/>
    <property type="match status" value="1"/>
</dbReference>
<evidence type="ECO:0000313" key="4">
    <source>
        <dbReference type="WBParaSite" id="ACRNAN_scaffold8389.g10681.t1"/>
    </source>
</evidence>
<dbReference type="PANTHER" id="PTHR43903">
    <property type="entry name" value="NEUROLIGIN"/>
    <property type="match status" value="1"/>
</dbReference>
<name>A0A914EHS7_9BILA</name>
<comment type="similarity">
    <text evidence="1">Belongs to the type-B carboxylesterase/lipase family.</text>
</comment>
<evidence type="ECO:0000313" key="3">
    <source>
        <dbReference type="Proteomes" id="UP000887540"/>
    </source>
</evidence>
<dbReference type="InterPro" id="IPR051093">
    <property type="entry name" value="Neuroligin/BSAL"/>
</dbReference>
<dbReference type="AlphaFoldDB" id="A0A914EHS7"/>
<keyword evidence="3" id="KW-1185">Reference proteome</keyword>
<dbReference type="InterPro" id="IPR029058">
    <property type="entry name" value="AB_hydrolase_fold"/>
</dbReference>
<dbReference type="Gene3D" id="3.40.50.1820">
    <property type="entry name" value="alpha/beta hydrolase"/>
    <property type="match status" value="1"/>
</dbReference>